<evidence type="ECO:0000256" key="5">
    <source>
        <dbReference type="ARBA" id="ARBA00022692"/>
    </source>
</evidence>
<dbReference type="Gene3D" id="2.170.130.10">
    <property type="entry name" value="TonB-dependent receptor, plug domain"/>
    <property type="match status" value="1"/>
</dbReference>
<comment type="similarity">
    <text evidence="2 12 13">Belongs to the TonB-dependent receptor family.</text>
</comment>
<organism evidence="17 18">
    <name type="scientific">Craterilacuibacter sinensis</name>
    <dbReference type="NCBI Taxonomy" id="2686017"/>
    <lineage>
        <taxon>Bacteria</taxon>
        <taxon>Pseudomonadati</taxon>
        <taxon>Pseudomonadota</taxon>
        <taxon>Betaproteobacteria</taxon>
        <taxon>Neisseriales</taxon>
        <taxon>Neisseriaceae</taxon>
        <taxon>Craterilacuibacter</taxon>
    </lineage>
</organism>
<evidence type="ECO:0000256" key="9">
    <source>
        <dbReference type="ARBA" id="ARBA00023136"/>
    </source>
</evidence>
<keyword evidence="3 12" id="KW-0813">Transport</keyword>
<dbReference type="GO" id="GO:0015889">
    <property type="term" value="P:cobalamin transport"/>
    <property type="evidence" value="ECO:0007669"/>
    <property type="project" value="TreeGrafter"/>
</dbReference>
<dbReference type="SUPFAM" id="SSF56935">
    <property type="entry name" value="Porins"/>
    <property type="match status" value="1"/>
</dbReference>
<keyword evidence="9 12" id="KW-0472">Membrane</keyword>
<dbReference type="GO" id="GO:0006811">
    <property type="term" value="P:monoatomic ion transport"/>
    <property type="evidence" value="ECO:0007669"/>
    <property type="project" value="UniProtKB-KW"/>
</dbReference>
<dbReference type="InterPro" id="IPR012910">
    <property type="entry name" value="Plug_dom"/>
</dbReference>
<evidence type="ECO:0000256" key="1">
    <source>
        <dbReference type="ARBA" id="ARBA00004571"/>
    </source>
</evidence>
<evidence type="ECO:0000259" key="15">
    <source>
        <dbReference type="Pfam" id="PF00593"/>
    </source>
</evidence>
<protein>
    <submittedName>
        <fullName evidence="17">TonB-dependent receptor</fullName>
    </submittedName>
</protein>
<dbReference type="Pfam" id="PF07715">
    <property type="entry name" value="Plug"/>
    <property type="match status" value="1"/>
</dbReference>
<evidence type="ECO:0000313" key="17">
    <source>
        <dbReference type="EMBL" id="MXR36380.1"/>
    </source>
</evidence>
<keyword evidence="7" id="KW-0406">Ion transport</keyword>
<keyword evidence="8 13" id="KW-0798">TonB box</keyword>
<reference evidence="17 18" key="1">
    <citation type="submission" date="2019-12" db="EMBL/GenBank/DDBJ databases">
        <title>Neisseriaceae gen. nov. sp. Genome sequencing and assembly.</title>
        <authorList>
            <person name="Liu Z."/>
            <person name="Li A."/>
        </authorList>
    </citation>
    <scope>NUCLEOTIDE SEQUENCE [LARGE SCALE GENOMIC DNA]</scope>
    <source>
        <strain evidence="17 18">B2N2-7</strain>
    </source>
</reference>
<dbReference type="InterPro" id="IPR036942">
    <property type="entry name" value="Beta-barrel_TonB_sf"/>
</dbReference>
<evidence type="ECO:0000256" key="13">
    <source>
        <dbReference type="RuleBase" id="RU003357"/>
    </source>
</evidence>
<gene>
    <name evidence="17" type="ORF">GQF02_05260</name>
</gene>
<dbReference type="GO" id="GO:0009279">
    <property type="term" value="C:cell outer membrane"/>
    <property type="evidence" value="ECO:0007669"/>
    <property type="project" value="UniProtKB-SubCell"/>
</dbReference>
<evidence type="ECO:0000256" key="7">
    <source>
        <dbReference type="ARBA" id="ARBA00023065"/>
    </source>
</evidence>
<keyword evidence="5 12" id="KW-0812">Transmembrane</keyword>
<dbReference type="CDD" id="cd01347">
    <property type="entry name" value="ligand_gated_channel"/>
    <property type="match status" value="1"/>
</dbReference>
<comment type="subcellular location">
    <subcellularLocation>
        <location evidence="1 12">Cell outer membrane</location>
        <topology evidence="1 12">Multi-pass membrane protein</topology>
    </subcellularLocation>
</comment>
<dbReference type="Proteomes" id="UP000467214">
    <property type="component" value="Unassembled WGS sequence"/>
</dbReference>
<feature type="chain" id="PRO_5032503443" evidence="14">
    <location>
        <begin position="22"/>
        <end position="612"/>
    </location>
</feature>
<evidence type="ECO:0000256" key="6">
    <source>
        <dbReference type="ARBA" id="ARBA00022729"/>
    </source>
</evidence>
<feature type="domain" description="TonB-dependent receptor-like beta-barrel" evidence="15">
    <location>
        <begin position="194"/>
        <end position="585"/>
    </location>
</feature>
<sequence length="612" mass="66653">MFKQKTIVALVSLALSPALFAGQTTVQAEEVVVTATRTATPVSKVLSDVTVITREEIEETGATQLTELLARQPGVEVASNGGMGTSSSVFMRGANSNHTLILVDGMRIVSASAGTTALQQIPLDLIDRVEILRGPASSLYGADAIGGVIQIFTRKGEGAPKFSANLGFGERGTTIAGMGINGKVADTAFGINLSHQSTNGFSAQSANSDSEWGLHNPDRDAYRENAYSAYLTQTLAAGHTLTVRSFQTSSNVEYDVSEVNQDEIRGRLSGQSIELQNKLTDIWSSTLRFARTQDKQEGFDDGQMDIRASLFDTTQNEWLWQNDVATKLGALQLGLVHTEQNVDGVASYMPNGFTVTRRTNKAAFAGYTGDFGPHLLQASLRHDDNSQFGGKTTGQVSYGYRFADGWLARAGYGTAFQAPTFNNLYGSYKPNPNLKPEEATNYEAGLRWTNAGHRAELTWFQNTIDNLIIYQGMSNNMGAVNRDARIEGVTLAGESSMGALTLSGSATWQDPEDRNTGKQLLRRAHAFGQVNVSYDWGRWISGAEYHVTASRPDYGAELPGYAKLNLYADMKLAREWTATARIENVADRDYENAYGYNTGGRTWFVGVRYQPK</sequence>
<dbReference type="PROSITE" id="PS52016">
    <property type="entry name" value="TONB_DEPENDENT_REC_3"/>
    <property type="match status" value="1"/>
</dbReference>
<evidence type="ECO:0000256" key="14">
    <source>
        <dbReference type="SAM" id="SignalP"/>
    </source>
</evidence>
<proteinExistence type="inferred from homology"/>
<evidence type="ECO:0000256" key="11">
    <source>
        <dbReference type="ARBA" id="ARBA00023237"/>
    </source>
</evidence>
<dbReference type="AlphaFoldDB" id="A0A845BLV2"/>
<evidence type="ECO:0000256" key="12">
    <source>
        <dbReference type="PROSITE-ProRule" id="PRU01360"/>
    </source>
</evidence>
<dbReference type="InterPro" id="IPR037066">
    <property type="entry name" value="Plug_dom_sf"/>
</dbReference>
<feature type="signal peptide" evidence="14">
    <location>
        <begin position="1"/>
        <end position="21"/>
    </location>
</feature>
<name>A0A845BLV2_9NEIS</name>
<comment type="caution">
    <text evidence="17">The sequence shown here is derived from an EMBL/GenBank/DDBJ whole genome shotgun (WGS) entry which is preliminary data.</text>
</comment>
<keyword evidence="18" id="KW-1185">Reference proteome</keyword>
<evidence type="ECO:0000256" key="2">
    <source>
        <dbReference type="ARBA" id="ARBA00009810"/>
    </source>
</evidence>
<evidence type="ECO:0000313" key="18">
    <source>
        <dbReference type="Proteomes" id="UP000467214"/>
    </source>
</evidence>
<evidence type="ECO:0000256" key="8">
    <source>
        <dbReference type="ARBA" id="ARBA00023077"/>
    </source>
</evidence>
<keyword evidence="6 14" id="KW-0732">Signal</keyword>
<feature type="domain" description="TonB-dependent receptor plug" evidence="16">
    <location>
        <begin position="43"/>
        <end position="148"/>
    </location>
</feature>
<dbReference type="InterPro" id="IPR039426">
    <property type="entry name" value="TonB-dep_rcpt-like"/>
</dbReference>
<dbReference type="Gene3D" id="2.40.170.20">
    <property type="entry name" value="TonB-dependent receptor, beta-barrel domain"/>
    <property type="match status" value="1"/>
</dbReference>
<dbReference type="Pfam" id="PF00593">
    <property type="entry name" value="TonB_dep_Rec_b-barrel"/>
    <property type="match status" value="1"/>
</dbReference>
<keyword evidence="11 12" id="KW-0998">Cell outer membrane</keyword>
<evidence type="ECO:0000256" key="10">
    <source>
        <dbReference type="ARBA" id="ARBA00023170"/>
    </source>
</evidence>
<keyword evidence="4 12" id="KW-1134">Transmembrane beta strand</keyword>
<evidence type="ECO:0000256" key="4">
    <source>
        <dbReference type="ARBA" id="ARBA00022452"/>
    </source>
</evidence>
<dbReference type="PANTHER" id="PTHR30069:SF53">
    <property type="entry name" value="COLICIN I RECEPTOR-RELATED"/>
    <property type="match status" value="1"/>
</dbReference>
<dbReference type="EMBL" id="WSSB01000004">
    <property type="protein sequence ID" value="MXR36380.1"/>
    <property type="molecule type" value="Genomic_DNA"/>
</dbReference>
<accession>A0A845BLV2</accession>
<dbReference type="InterPro" id="IPR000531">
    <property type="entry name" value="Beta-barrel_TonB"/>
</dbReference>
<dbReference type="PANTHER" id="PTHR30069">
    <property type="entry name" value="TONB-DEPENDENT OUTER MEMBRANE RECEPTOR"/>
    <property type="match status" value="1"/>
</dbReference>
<keyword evidence="10 17" id="KW-0675">Receptor</keyword>
<dbReference type="RefSeq" id="WP_160795413.1">
    <property type="nucleotide sequence ID" value="NZ_WSSB01000004.1"/>
</dbReference>
<evidence type="ECO:0000256" key="3">
    <source>
        <dbReference type="ARBA" id="ARBA00022448"/>
    </source>
</evidence>
<evidence type="ECO:0000259" key="16">
    <source>
        <dbReference type="Pfam" id="PF07715"/>
    </source>
</evidence>